<protein>
    <submittedName>
        <fullName evidence="1">Uncharacterized protein</fullName>
    </submittedName>
</protein>
<keyword evidence="2" id="KW-1185">Reference proteome</keyword>
<organism evidence="1 2">
    <name type="scientific">Zostera marina</name>
    <name type="common">Eelgrass</name>
    <dbReference type="NCBI Taxonomy" id="29655"/>
    <lineage>
        <taxon>Eukaryota</taxon>
        <taxon>Viridiplantae</taxon>
        <taxon>Streptophyta</taxon>
        <taxon>Embryophyta</taxon>
        <taxon>Tracheophyta</taxon>
        <taxon>Spermatophyta</taxon>
        <taxon>Magnoliopsida</taxon>
        <taxon>Liliopsida</taxon>
        <taxon>Zosteraceae</taxon>
        <taxon>Zostera</taxon>
    </lineage>
</organism>
<comment type="caution">
    <text evidence="1">The sequence shown here is derived from an EMBL/GenBank/DDBJ whole genome shotgun (WGS) entry which is preliminary data.</text>
</comment>
<gene>
    <name evidence="1" type="ORF">ZOSMA_47G00530</name>
</gene>
<evidence type="ECO:0000313" key="2">
    <source>
        <dbReference type="Proteomes" id="UP000036987"/>
    </source>
</evidence>
<dbReference type="EMBL" id="LFYR01001390">
    <property type="protein sequence ID" value="KMZ62262.1"/>
    <property type="molecule type" value="Genomic_DNA"/>
</dbReference>
<reference evidence="2" key="1">
    <citation type="journal article" date="2016" name="Nature">
        <title>The genome of the seagrass Zostera marina reveals angiosperm adaptation to the sea.</title>
        <authorList>
            <person name="Olsen J.L."/>
            <person name="Rouze P."/>
            <person name="Verhelst B."/>
            <person name="Lin Y.-C."/>
            <person name="Bayer T."/>
            <person name="Collen J."/>
            <person name="Dattolo E."/>
            <person name="De Paoli E."/>
            <person name="Dittami S."/>
            <person name="Maumus F."/>
            <person name="Michel G."/>
            <person name="Kersting A."/>
            <person name="Lauritano C."/>
            <person name="Lohaus R."/>
            <person name="Toepel M."/>
            <person name="Tonon T."/>
            <person name="Vanneste K."/>
            <person name="Amirebrahimi M."/>
            <person name="Brakel J."/>
            <person name="Bostroem C."/>
            <person name="Chovatia M."/>
            <person name="Grimwood J."/>
            <person name="Jenkins J.W."/>
            <person name="Jueterbock A."/>
            <person name="Mraz A."/>
            <person name="Stam W.T."/>
            <person name="Tice H."/>
            <person name="Bornberg-Bauer E."/>
            <person name="Green P.J."/>
            <person name="Pearson G.A."/>
            <person name="Procaccini G."/>
            <person name="Duarte C.M."/>
            <person name="Schmutz J."/>
            <person name="Reusch T.B.H."/>
            <person name="Van de Peer Y."/>
        </authorList>
    </citation>
    <scope>NUCLEOTIDE SEQUENCE [LARGE SCALE GENOMIC DNA]</scope>
    <source>
        <strain evidence="2">cv. Finnish</strain>
    </source>
</reference>
<dbReference type="Proteomes" id="UP000036987">
    <property type="component" value="Unassembled WGS sequence"/>
</dbReference>
<sequence>MLPLSFFLSSSVSTFHFHRLNAPSSSAPMAGFSSFKRLKITVALMDNLFSLEPDQNNPQSNVSDNGIKESRNECRWIRSASCALGTTLSHILPLVMSPSTSTFLCPPF</sequence>
<accession>A0A0K9P204</accession>
<name>A0A0K9P204_ZOSMR</name>
<evidence type="ECO:0000313" key="1">
    <source>
        <dbReference type="EMBL" id="KMZ62262.1"/>
    </source>
</evidence>
<dbReference type="AlphaFoldDB" id="A0A0K9P204"/>
<proteinExistence type="predicted"/>